<reference evidence="1 2" key="1">
    <citation type="journal article" date="2015" name="Genome Biol.">
        <title>Comparative genomics of Steinernema reveals deeply conserved gene regulatory networks.</title>
        <authorList>
            <person name="Dillman A.R."/>
            <person name="Macchietto M."/>
            <person name="Porter C.F."/>
            <person name="Rogers A."/>
            <person name="Williams B."/>
            <person name="Antoshechkin I."/>
            <person name="Lee M.M."/>
            <person name="Goodwin Z."/>
            <person name="Lu X."/>
            <person name="Lewis E.E."/>
            <person name="Goodrich-Blair H."/>
            <person name="Stock S.P."/>
            <person name="Adams B.J."/>
            <person name="Sternberg P.W."/>
            <person name="Mortazavi A."/>
        </authorList>
    </citation>
    <scope>NUCLEOTIDE SEQUENCE [LARGE SCALE GENOMIC DNA]</scope>
    <source>
        <strain evidence="1 2">ALL</strain>
    </source>
</reference>
<dbReference type="AlphaFoldDB" id="A0A4U5LS26"/>
<gene>
    <name evidence="1" type="ORF">L596_030217</name>
</gene>
<proteinExistence type="predicted"/>
<evidence type="ECO:0000313" key="1">
    <source>
        <dbReference type="EMBL" id="TKR58820.1"/>
    </source>
</evidence>
<protein>
    <submittedName>
        <fullName evidence="1">Uncharacterized protein</fullName>
    </submittedName>
</protein>
<comment type="caution">
    <text evidence="1">The sequence shown here is derived from an EMBL/GenBank/DDBJ whole genome shotgun (WGS) entry which is preliminary data.</text>
</comment>
<dbReference type="EMBL" id="AZBU02000013">
    <property type="protein sequence ID" value="TKR58820.1"/>
    <property type="molecule type" value="Genomic_DNA"/>
</dbReference>
<organism evidence="1 2">
    <name type="scientific">Steinernema carpocapsae</name>
    <name type="common">Entomopathogenic nematode</name>
    <dbReference type="NCBI Taxonomy" id="34508"/>
    <lineage>
        <taxon>Eukaryota</taxon>
        <taxon>Metazoa</taxon>
        <taxon>Ecdysozoa</taxon>
        <taxon>Nematoda</taxon>
        <taxon>Chromadorea</taxon>
        <taxon>Rhabditida</taxon>
        <taxon>Tylenchina</taxon>
        <taxon>Panagrolaimomorpha</taxon>
        <taxon>Strongyloidoidea</taxon>
        <taxon>Steinernematidae</taxon>
        <taxon>Steinernema</taxon>
    </lineage>
</organism>
<dbReference type="Proteomes" id="UP000298663">
    <property type="component" value="Unassembled WGS sequence"/>
</dbReference>
<sequence length="88" mass="9849">MQMASRQGDRTIVVARSTERVSPHPKCICTFDDFCYACTYENRGNLFLRSSRFLFSPLSQFILPPQISTCGAVVEKEIIADSPRAGCL</sequence>
<evidence type="ECO:0000313" key="2">
    <source>
        <dbReference type="Proteomes" id="UP000298663"/>
    </source>
</evidence>
<name>A0A4U5LS26_STECR</name>
<accession>A0A4U5LS26</accession>
<reference evidence="1 2" key="2">
    <citation type="journal article" date="2019" name="G3 (Bethesda)">
        <title>Hybrid Assembly of the Genome of the Entomopathogenic Nematode Steinernema carpocapsae Identifies the X-Chromosome.</title>
        <authorList>
            <person name="Serra L."/>
            <person name="Macchietto M."/>
            <person name="Macias-Munoz A."/>
            <person name="McGill C.J."/>
            <person name="Rodriguez I.M."/>
            <person name="Rodriguez B."/>
            <person name="Murad R."/>
            <person name="Mortazavi A."/>
        </authorList>
    </citation>
    <scope>NUCLEOTIDE SEQUENCE [LARGE SCALE GENOMIC DNA]</scope>
    <source>
        <strain evidence="1 2">ALL</strain>
    </source>
</reference>
<keyword evidence="2" id="KW-1185">Reference proteome</keyword>